<evidence type="ECO:0000256" key="1">
    <source>
        <dbReference type="SAM" id="Phobius"/>
    </source>
</evidence>
<feature type="transmembrane region" description="Helical" evidence="1">
    <location>
        <begin position="12"/>
        <end position="31"/>
    </location>
</feature>
<organism evidence="2 3">
    <name type="scientific">Marinobacterium sediminicola</name>
    <dbReference type="NCBI Taxonomy" id="518898"/>
    <lineage>
        <taxon>Bacteria</taxon>
        <taxon>Pseudomonadati</taxon>
        <taxon>Pseudomonadota</taxon>
        <taxon>Gammaproteobacteria</taxon>
        <taxon>Oceanospirillales</taxon>
        <taxon>Oceanospirillaceae</taxon>
        <taxon>Marinobacterium</taxon>
    </lineage>
</organism>
<comment type="caution">
    <text evidence="2">The sequence shown here is derived from an EMBL/GenBank/DDBJ whole genome shotgun (WGS) entry which is preliminary data.</text>
</comment>
<keyword evidence="1" id="KW-0812">Transmembrane</keyword>
<accession>A0ABY1S3N2</accession>
<keyword evidence="1" id="KW-0472">Membrane</keyword>
<feature type="transmembrane region" description="Helical" evidence="1">
    <location>
        <begin position="70"/>
        <end position="88"/>
    </location>
</feature>
<feature type="transmembrane region" description="Helical" evidence="1">
    <location>
        <begin position="100"/>
        <end position="119"/>
    </location>
</feature>
<proteinExistence type="predicted"/>
<dbReference type="EMBL" id="FXWV01000016">
    <property type="protein sequence ID" value="SMR77715.1"/>
    <property type="molecule type" value="Genomic_DNA"/>
</dbReference>
<evidence type="ECO:0000313" key="3">
    <source>
        <dbReference type="Proteomes" id="UP001159257"/>
    </source>
</evidence>
<keyword evidence="3" id="KW-1185">Reference proteome</keyword>
<name>A0ABY1S3N2_9GAMM</name>
<keyword evidence="1" id="KW-1133">Transmembrane helix</keyword>
<sequence>MSDNTCAPSIGGARSIIPVLIAALLLQWLLASYQLDYRWAKWLFNQQGGQWLLKEHWLTADLIHTGGRRFSILLVSVFILLYLVSFWLQRLLCWRRELAYLSLAPLLASAVVLVSLCLAGKLDAKPSSCVAVEGQDMIGHEYLRGESR</sequence>
<dbReference type="RefSeq" id="WP_239039794.1">
    <property type="nucleotide sequence ID" value="NZ_BAAAEY010000001.1"/>
</dbReference>
<reference evidence="2 3" key="1">
    <citation type="submission" date="2017-05" db="EMBL/GenBank/DDBJ databases">
        <authorList>
            <person name="Varghese N."/>
            <person name="Submissions S."/>
        </authorList>
    </citation>
    <scope>NUCLEOTIDE SEQUENCE [LARGE SCALE GENOMIC DNA]</scope>
    <source>
        <strain evidence="2 3">CGMCC 1.7287</strain>
    </source>
</reference>
<gene>
    <name evidence="2" type="ORF">SAMN04487964_11649</name>
</gene>
<protein>
    <submittedName>
        <fullName evidence="2">Uncharacterized protein</fullName>
    </submittedName>
</protein>
<dbReference type="Proteomes" id="UP001159257">
    <property type="component" value="Unassembled WGS sequence"/>
</dbReference>
<evidence type="ECO:0000313" key="2">
    <source>
        <dbReference type="EMBL" id="SMR77715.1"/>
    </source>
</evidence>